<dbReference type="RefSeq" id="XP_033460242.1">
    <property type="nucleotide sequence ID" value="XM_033603175.1"/>
</dbReference>
<keyword evidence="1" id="KW-1185">Reference proteome</keyword>
<dbReference type="PANTHER" id="PTHR37048">
    <property type="entry name" value="QUESTIONABLE PROTEIN"/>
    <property type="match status" value="1"/>
</dbReference>
<organism evidence="2">
    <name type="scientific">Dissoconium aciculare CBS 342.82</name>
    <dbReference type="NCBI Taxonomy" id="1314786"/>
    <lineage>
        <taxon>Eukaryota</taxon>
        <taxon>Fungi</taxon>
        <taxon>Dikarya</taxon>
        <taxon>Ascomycota</taxon>
        <taxon>Pezizomycotina</taxon>
        <taxon>Dothideomycetes</taxon>
        <taxon>Dothideomycetidae</taxon>
        <taxon>Mycosphaerellales</taxon>
        <taxon>Dissoconiaceae</taxon>
        <taxon>Dissoconium</taxon>
    </lineage>
</organism>
<dbReference type="GeneID" id="54360975"/>
<evidence type="ECO:0000313" key="2">
    <source>
        <dbReference type="RefSeq" id="XP_033460242.1"/>
    </source>
</evidence>
<protein>
    <submittedName>
        <fullName evidence="2">Uncharacterized protein</fullName>
    </submittedName>
</protein>
<reference evidence="2" key="3">
    <citation type="submission" date="2025-08" db="UniProtKB">
        <authorList>
            <consortium name="RefSeq"/>
        </authorList>
    </citation>
    <scope>IDENTIFICATION</scope>
    <source>
        <strain evidence="2">CBS 342.82</strain>
    </source>
</reference>
<accession>A0A6J3M574</accession>
<dbReference type="AlphaFoldDB" id="A0A6J3M574"/>
<proteinExistence type="predicted"/>
<reference evidence="2" key="1">
    <citation type="submission" date="2020-01" db="EMBL/GenBank/DDBJ databases">
        <authorList>
            <consortium name="DOE Joint Genome Institute"/>
            <person name="Haridas S."/>
            <person name="Albert R."/>
            <person name="Binder M."/>
            <person name="Bloem J."/>
            <person name="Labutti K."/>
            <person name="Salamov A."/>
            <person name="Andreopoulos B."/>
            <person name="Baker S.E."/>
            <person name="Barry K."/>
            <person name="Bills G."/>
            <person name="Bluhm B.H."/>
            <person name="Cannon C."/>
            <person name="Castanera R."/>
            <person name="Culley D.E."/>
            <person name="Daum C."/>
            <person name="Ezra D."/>
            <person name="Gonzalez J.B."/>
            <person name="Henrissat B."/>
            <person name="Kuo A."/>
            <person name="Liang C."/>
            <person name="Lipzen A."/>
            <person name="Lutzoni F."/>
            <person name="Magnuson J."/>
            <person name="Mondo S."/>
            <person name="Nolan M."/>
            <person name="Ohm R."/>
            <person name="Pangilinan J."/>
            <person name="Park H.-J."/>
            <person name="Ramirez L."/>
            <person name="Alfaro M."/>
            <person name="Sun H."/>
            <person name="Tritt A."/>
            <person name="Yoshinaga Y."/>
            <person name="Zwiers L.-H."/>
            <person name="Turgeon B.G."/>
            <person name="Goodwin S.B."/>
            <person name="Spatafora J.W."/>
            <person name="Crous P.W."/>
            <person name="Grigoriev I.V."/>
        </authorList>
    </citation>
    <scope>NUCLEOTIDE SEQUENCE</scope>
    <source>
        <strain evidence="2">CBS 342.82</strain>
    </source>
</reference>
<sequence length="224" mass="26084">MGVKTMPEERERPLVYPGQILWIPHKKFWHGATDLPKGADGHPCVILSNIPADGKYLIFIMTSLRGMTVDKRMFSRGFKHKLLPVSPTPKHSEHGIQLHLQNGKLIDRDISYVATHQRYWVDYDHLQRYRDGPCTFTEESLQIMIRHSGFEVAQSVRNTPDEQLATEHPPEDLVRDAHQISERWKCFTGTQLNFYRESPLTQPSEDMMKQLEAFRSFVDETRII</sequence>
<reference evidence="2" key="2">
    <citation type="submission" date="2020-04" db="EMBL/GenBank/DDBJ databases">
        <authorList>
            <consortium name="NCBI Genome Project"/>
        </authorList>
    </citation>
    <scope>NUCLEOTIDE SEQUENCE</scope>
    <source>
        <strain evidence="2">CBS 342.82</strain>
    </source>
</reference>
<gene>
    <name evidence="2" type="ORF">K489DRAFT_370772</name>
</gene>
<dbReference type="OrthoDB" id="3537171at2759"/>
<name>A0A6J3M574_9PEZI</name>
<dbReference type="Proteomes" id="UP000504637">
    <property type="component" value="Unplaced"/>
</dbReference>
<evidence type="ECO:0000313" key="1">
    <source>
        <dbReference type="Proteomes" id="UP000504637"/>
    </source>
</evidence>
<dbReference type="PANTHER" id="PTHR37048:SF2">
    <property type="entry name" value="QUESTIONABLE PROTEIN"/>
    <property type="match status" value="1"/>
</dbReference>